<dbReference type="GO" id="GO:0015995">
    <property type="term" value="P:chlorophyll biosynthetic process"/>
    <property type="evidence" value="ECO:0007669"/>
    <property type="project" value="UniProtKB-KW"/>
</dbReference>
<dbReference type="Pfam" id="PF01494">
    <property type="entry name" value="FAD_binding_3"/>
    <property type="match status" value="1"/>
</dbReference>
<name>A0A4U5PVH6_POPAL</name>
<dbReference type="Gene3D" id="3.50.50.60">
    <property type="entry name" value="FAD/NAD(P)-binding domain"/>
    <property type="match status" value="1"/>
</dbReference>
<evidence type="ECO:0000256" key="3">
    <source>
        <dbReference type="ARBA" id="ARBA00012380"/>
    </source>
</evidence>
<evidence type="ECO:0000259" key="13">
    <source>
        <dbReference type="Pfam" id="PF01494"/>
    </source>
</evidence>
<dbReference type="InterPro" id="IPR050407">
    <property type="entry name" value="Geranylgeranyl_reductase"/>
</dbReference>
<keyword evidence="7" id="KW-0149">Chlorophyll biosynthesis</keyword>
<dbReference type="AlphaFoldDB" id="A0A4U5PVH6"/>
<gene>
    <name evidence="14" type="ORF">D5086_0000178870</name>
</gene>
<dbReference type="InterPro" id="IPR011774">
    <property type="entry name" value="Geranylgeranyl_Rdtase_pln/cyn"/>
</dbReference>
<dbReference type="SUPFAM" id="SSF51905">
    <property type="entry name" value="FAD/NAD(P)-binding domain"/>
    <property type="match status" value="1"/>
</dbReference>
<evidence type="ECO:0000256" key="2">
    <source>
        <dbReference type="ARBA" id="ARBA00006632"/>
    </source>
</evidence>
<evidence type="ECO:0000256" key="6">
    <source>
        <dbReference type="ARBA" id="ARBA00023002"/>
    </source>
</evidence>
<dbReference type="GO" id="GO:0009535">
    <property type="term" value="C:chloroplast thylakoid membrane"/>
    <property type="evidence" value="ECO:0007669"/>
    <property type="project" value="TreeGrafter"/>
</dbReference>
<keyword evidence="5" id="KW-0521">NADP</keyword>
<keyword evidence="6" id="KW-0560">Oxidoreductase</keyword>
<dbReference type="InterPro" id="IPR036188">
    <property type="entry name" value="FAD/NAD-bd_sf"/>
</dbReference>
<evidence type="ECO:0000313" key="14">
    <source>
        <dbReference type="EMBL" id="TKS00842.1"/>
    </source>
</evidence>
<evidence type="ECO:0000256" key="11">
    <source>
        <dbReference type="ARBA" id="ARBA00058147"/>
    </source>
</evidence>
<evidence type="ECO:0000256" key="8">
    <source>
        <dbReference type="ARBA" id="ARBA00024015"/>
    </source>
</evidence>
<comment type="pathway">
    <text evidence="1">Porphyrin-containing compound metabolism; chlorophyll biosynthesis.</text>
</comment>
<reference evidence="14" key="1">
    <citation type="submission" date="2018-10" db="EMBL/GenBank/DDBJ databases">
        <title>Population genomic analysis revealed the cold adaptation of white poplar.</title>
        <authorList>
            <person name="Liu Y.-J."/>
        </authorList>
    </citation>
    <scope>NUCLEOTIDE SEQUENCE [LARGE SCALE GENOMIC DNA]</scope>
    <source>
        <strain evidence="14">PAL-ZL1</strain>
    </source>
</reference>
<dbReference type="InterPro" id="IPR011777">
    <property type="entry name" value="Geranylgeranyl_Rdtase_fam"/>
</dbReference>
<dbReference type="InterPro" id="IPR010253">
    <property type="entry name" value="BchP_ChlP_pln/prok"/>
</dbReference>
<organism evidence="14">
    <name type="scientific">Populus alba</name>
    <name type="common">White poplar</name>
    <dbReference type="NCBI Taxonomy" id="43335"/>
    <lineage>
        <taxon>Eukaryota</taxon>
        <taxon>Viridiplantae</taxon>
        <taxon>Streptophyta</taxon>
        <taxon>Embryophyta</taxon>
        <taxon>Tracheophyta</taxon>
        <taxon>Spermatophyta</taxon>
        <taxon>Magnoliopsida</taxon>
        <taxon>eudicotyledons</taxon>
        <taxon>Gunneridae</taxon>
        <taxon>Pentapetalae</taxon>
        <taxon>rosids</taxon>
        <taxon>fabids</taxon>
        <taxon>Malpighiales</taxon>
        <taxon>Salicaceae</taxon>
        <taxon>Saliceae</taxon>
        <taxon>Populus</taxon>
    </lineage>
</organism>
<dbReference type="EMBL" id="RCHU01000588">
    <property type="protein sequence ID" value="TKS00842.1"/>
    <property type="molecule type" value="Genomic_DNA"/>
</dbReference>
<dbReference type="NCBIfam" id="TIGR02028">
    <property type="entry name" value="ChlP"/>
    <property type="match status" value="1"/>
</dbReference>
<proteinExistence type="inferred from homology"/>
<comment type="caution">
    <text evidence="14">The sequence shown here is derived from an EMBL/GenBank/DDBJ whole genome shotgun (WGS) entry which is preliminary data.</text>
</comment>
<evidence type="ECO:0000256" key="10">
    <source>
        <dbReference type="ARBA" id="ARBA00047837"/>
    </source>
</evidence>
<dbReference type="PRINTS" id="PR00420">
    <property type="entry name" value="RNGMNOXGNASE"/>
</dbReference>
<comment type="similarity">
    <text evidence="2">Belongs to the geranylgeranyl reductase family. ChlP subfamily.</text>
</comment>
<dbReference type="STRING" id="43335.A0A4U5PVH6"/>
<sequence length="470" mass="52270">MASSIVFKSFTGLRHSSQEHPKVLHSHANPISSFSHRRFRITASKSSPKLQNRNLRVAVIGGGPAGGSAAETLAKGGIETYLIERKLDNCKPCGGAIPLCMVGEFDLPLDIIDRRVTKMKMISPSNVAVDIGRTLKPHEYIGMVRREVLDAYMRERASTNGAKVINGLFLKMDIPKKGSENINSPYVLHYTEYDGKKGGTGERKTLEVDVVIGADGANSRVAKSIDAGDYDYAIAFQERIKIPSDKMVYYENLAEMYVGDDVSPDFYGWVFPKCDHVAVGTGTVTHKGDIKKFQLATRNRARDKILGGKIIRVEAHPIPEHPRPRRLSGRVALVGDAAGYVTKCSGEGIYFAAKSGRMCAEAIVEGSENGKRMVDESDLRKYLEKWDKTYWPTYKVLDVLQKVFYRSNPAREAFVEMCADEYVQKMTFDSYLYKRVVPGNPLEDLKLAVNTIGSLVRANALRREMDKLSA</sequence>
<evidence type="ECO:0000256" key="4">
    <source>
        <dbReference type="ARBA" id="ARBA00022531"/>
    </source>
</evidence>
<keyword evidence="4" id="KW-0602">Photosynthesis</keyword>
<comment type="function">
    <text evidence="11">Catalyzes the reduction of geranylgeranyl diphosphate to phytyl diphosphate, providing phytol for both tocopherol and chlorophyll synthesis.</text>
</comment>
<comment type="catalytic activity">
    <reaction evidence="10">
        <text>phytyl diphosphate + 3 NADP(+) = geranylgeranyl diphosphate + 3 NADPH + 3 H(+)</text>
        <dbReference type="Rhea" id="RHEA:26229"/>
        <dbReference type="ChEBI" id="CHEBI:15378"/>
        <dbReference type="ChEBI" id="CHEBI:57533"/>
        <dbReference type="ChEBI" id="CHEBI:57783"/>
        <dbReference type="ChEBI" id="CHEBI:58349"/>
        <dbReference type="ChEBI" id="CHEBI:75434"/>
        <dbReference type="EC" id="1.3.1.83"/>
    </reaction>
</comment>
<evidence type="ECO:0000256" key="12">
    <source>
        <dbReference type="ARBA" id="ARBA00067953"/>
    </source>
</evidence>
<dbReference type="GO" id="GO:0045550">
    <property type="term" value="F:geranylgeranyl reductase activity"/>
    <property type="evidence" value="ECO:0007669"/>
    <property type="project" value="InterPro"/>
</dbReference>
<evidence type="ECO:0000256" key="7">
    <source>
        <dbReference type="ARBA" id="ARBA00023171"/>
    </source>
</evidence>
<evidence type="ECO:0000256" key="5">
    <source>
        <dbReference type="ARBA" id="ARBA00022857"/>
    </source>
</evidence>
<dbReference type="GO" id="GO:0071949">
    <property type="term" value="F:FAD binding"/>
    <property type="evidence" value="ECO:0007669"/>
    <property type="project" value="InterPro"/>
</dbReference>
<dbReference type="InterPro" id="IPR002938">
    <property type="entry name" value="FAD-bd"/>
</dbReference>
<accession>A0A4U5PVH6</accession>
<feature type="domain" description="FAD-binding" evidence="13">
    <location>
        <begin position="56"/>
        <end position="86"/>
    </location>
</feature>
<dbReference type="PANTHER" id="PTHR42685:SF4">
    <property type="entry name" value="GERANYLGERANYL DIPHOSPHATE REDUCTASE, CHLOROPLASTIC"/>
    <property type="match status" value="1"/>
</dbReference>
<comment type="pathway">
    <text evidence="8">Cofactor biosynthesis; tocopherol biosynthesis.</text>
</comment>
<dbReference type="FunFam" id="3.50.50.60:FF:000083">
    <property type="entry name" value="Geranylgeranyl diphosphate reductase"/>
    <property type="match status" value="1"/>
</dbReference>
<dbReference type="NCBIfam" id="TIGR02023">
    <property type="entry name" value="BchP-ChlP"/>
    <property type="match status" value="1"/>
</dbReference>
<dbReference type="EC" id="1.3.1.83" evidence="3"/>
<dbReference type="GO" id="GO:0015979">
    <property type="term" value="P:photosynthesis"/>
    <property type="evidence" value="ECO:0007669"/>
    <property type="project" value="UniProtKB-KW"/>
</dbReference>
<dbReference type="PANTHER" id="PTHR42685">
    <property type="entry name" value="GERANYLGERANYL DIPHOSPHATE REDUCTASE"/>
    <property type="match status" value="1"/>
</dbReference>
<evidence type="ECO:0000256" key="9">
    <source>
        <dbReference type="ARBA" id="ARBA00033069"/>
    </source>
</evidence>
<dbReference type="NCBIfam" id="TIGR02032">
    <property type="entry name" value="GG-red-SF"/>
    <property type="match status" value="1"/>
</dbReference>
<dbReference type="GO" id="GO:0102067">
    <property type="term" value="F:geranylgeranyl diphosphate reductase activity"/>
    <property type="evidence" value="ECO:0007669"/>
    <property type="project" value="UniProtKB-EC"/>
</dbReference>
<evidence type="ECO:0000256" key="1">
    <source>
        <dbReference type="ARBA" id="ARBA00005173"/>
    </source>
</evidence>
<protein>
    <recommendedName>
        <fullName evidence="12">Geranylgeranyl diphosphate reductase, chloroplastic</fullName>
        <ecNumber evidence="3">1.3.1.83</ecNumber>
    </recommendedName>
    <alternativeName>
        <fullName evidence="9">Geranylgeranyl reductase</fullName>
    </alternativeName>
</protein>